<accession>A0A6V7PDI1</accession>
<feature type="region of interest" description="Disordered" evidence="1">
    <location>
        <begin position="1"/>
        <end position="52"/>
    </location>
</feature>
<dbReference type="Gene3D" id="2.60.120.330">
    <property type="entry name" value="B-lactam Antibiotic, Isopenicillin N Synthase, Chain"/>
    <property type="match status" value="1"/>
</dbReference>
<reference evidence="2" key="1">
    <citation type="submission" date="2020-07" db="EMBL/GenBank/DDBJ databases">
        <authorList>
            <person name="Lin J."/>
        </authorList>
    </citation>
    <scope>NUCLEOTIDE SEQUENCE</scope>
</reference>
<feature type="compositionally biased region" description="Polar residues" evidence="1">
    <location>
        <begin position="1"/>
        <end position="11"/>
    </location>
</feature>
<proteinExistence type="predicted"/>
<dbReference type="SUPFAM" id="SSF51197">
    <property type="entry name" value="Clavaminate synthase-like"/>
    <property type="match status" value="1"/>
</dbReference>
<organism evidence="2">
    <name type="scientific">Ananas comosus var. bracteatus</name>
    <name type="common">red pineapple</name>
    <dbReference type="NCBI Taxonomy" id="296719"/>
    <lineage>
        <taxon>Eukaryota</taxon>
        <taxon>Viridiplantae</taxon>
        <taxon>Streptophyta</taxon>
        <taxon>Embryophyta</taxon>
        <taxon>Tracheophyta</taxon>
        <taxon>Spermatophyta</taxon>
        <taxon>Magnoliopsida</taxon>
        <taxon>Liliopsida</taxon>
        <taxon>Poales</taxon>
        <taxon>Bromeliaceae</taxon>
        <taxon>Bromelioideae</taxon>
        <taxon>Ananas</taxon>
    </lineage>
</organism>
<sequence>MARLTAKSSKTPPMARLNAKSYKTPNGAPHREELQDPANGADTVEMPRDLRDLSPNIPVIDFSLLSSGGEGERRRINPPAKEWGFFQVWSNGMYQSNERRALTNEEKARMSPATFIPPDENVKIRQ</sequence>
<gene>
    <name evidence="2" type="ORF">CB5_LOCUS11879</name>
</gene>
<feature type="region of interest" description="Disordered" evidence="1">
    <location>
        <begin position="102"/>
        <end position="126"/>
    </location>
</feature>
<evidence type="ECO:0000313" key="2">
    <source>
        <dbReference type="EMBL" id="CAD1828668.1"/>
    </source>
</evidence>
<dbReference type="InterPro" id="IPR027443">
    <property type="entry name" value="IPNS-like_sf"/>
</dbReference>
<protein>
    <submittedName>
        <fullName evidence="2">Uncharacterized protein</fullName>
    </submittedName>
</protein>
<evidence type="ECO:0000256" key="1">
    <source>
        <dbReference type="SAM" id="MobiDB-lite"/>
    </source>
</evidence>
<dbReference type="AlphaFoldDB" id="A0A6V7PDI1"/>
<dbReference type="EMBL" id="LR862147">
    <property type="protein sequence ID" value="CAD1828668.1"/>
    <property type="molecule type" value="Genomic_DNA"/>
</dbReference>
<name>A0A6V7PDI1_ANACO</name>